<dbReference type="Pfam" id="PF00657">
    <property type="entry name" value="Lipase_GDSL"/>
    <property type="match status" value="1"/>
</dbReference>
<accession>A0A2N9FUX5</accession>
<evidence type="ECO:0000256" key="1">
    <source>
        <dbReference type="ARBA" id="ARBA00008668"/>
    </source>
</evidence>
<dbReference type="EMBL" id="OIVN01001158">
    <property type="protein sequence ID" value="SPC90574.1"/>
    <property type="molecule type" value="Genomic_DNA"/>
</dbReference>
<evidence type="ECO:0000313" key="4">
    <source>
        <dbReference type="EMBL" id="SPC90574.1"/>
    </source>
</evidence>
<keyword evidence="2 3" id="KW-0732">Signal</keyword>
<dbReference type="PROSITE" id="PS01098">
    <property type="entry name" value="LIPASE_GDSL_SER"/>
    <property type="match status" value="1"/>
</dbReference>
<dbReference type="PANTHER" id="PTHR45966:SF12">
    <property type="entry name" value="GDSL ESTERASE_LIPASE 1-LIKE ISOFORM X2"/>
    <property type="match status" value="1"/>
</dbReference>
<gene>
    <name evidence="4" type="ORF">FSB_LOCUS18456</name>
</gene>
<organism evidence="4">
    <name type="scientific">Fagus sylvatica</name>
    <name type="common">Beechnut</name>
    <dbReference type="NCBI Taxonomy" id="28930"/>
    <lineage>
        <taxon>Eukaryota</taxon>
        <taxon>Viridiplantae</taxon>
        <taxon>Streptophyta</taxon>
        <taxon>Embryophyta</taxon>
        <taxon>Tracheophyta</taxon>
        <taxon>Spermatophyta</taxon>
        <taxon>Magnoliopsida</taxon>
        <taxon>eudicotyledons</taxon>
        <taxon>Gunneridae</taxon>
        <taxon>Pentapetalae</taxon>
        <taxon>rosids</taxon>
        <taxon>fabids</taxon>
        <taxon>Fagales</taxon>
        <taxon>Fagaceae</taxon>
        <taxon>Fagus</taxon>
    </lineage>
</organism>
<feature type="chain" id="PRO_5014970865" evidence="3">
    <location>
        <begin position="24"/>
        <end position="369"/>
    </location>
</feature>
<name>A0A2N9FUX5_FAGSY</name>
<dbReference type="GO" id="GO:0006629">
    <property type="term" value="P:lipid metabolic process"/>
    <property type="evidence" value="ECO:0007669"/>
    <property type="project" value="InterPro"/>
</dbReference>
<feature type="signal peptide" evidence="3">
    <location>
        <begin position="1"/>
        <end position="23"/>
    </location>
</feature>
<evidence type="ECO:0000256" key="3">
    <source>
        <dbReference type="SAM" id="SignalP"/>
    </source>
</evidence>
<reference evidence="4" key="1">
    <citation type="submission" date="2018-02" db="EMBL/GenBank/DDBJ databases">
        <authorList>
            <person name="Cohen D.B."/>
            <person name="Kent A.D."/>
        </authorList>
    </citation>
    <scope>NUCLEOTIDE SEQUENCE</scope>
</reference>
<dbReference type="InterPro" id="IPR036514">
    <property type="entry name" value="SGNH_hydro_sf"/>
</dbReference>
<dbReference type="GO" id="GO:0016298">
    <property type="term" value="F:lipase activity"/>
    <property type="evidence" value="ECO:0007669"/>
    <property type="project" value="InterPro"/>
</dbReference>
<proteinExistence type="inferred from homology"/>
<evidence type="ECO:0000256" key="2">
    <source>
        <dbReference type="ARBA" id="ARBA00022729"/>
    </source>
</evidence>
<dbReference type="InterPro" id="IPR035669">
    <property type="entry name" value="SGNH_plant_lipase-like"/>
</dbReference>
<dbReference type="Gene3D" id="3.40.50.1110">
    <property type="entry name" value="SGNH hydrolase"/>
    <property type="match status" value="1"/>
</dbReference>
<dbReference type="InterPro" id="IPR044552">
    <property type="entry name" value="GLIP1-5/GLL25"/>
</dbReference>
<dbReference type="CDD" id="cd01837">
    <property type="entry name" value="SGNH_plant_lipase_like"/>
    <property type="match status" value="1"/>
</dbReference>
<comment type="similarity">
    <text evidence="1">Belongs to the 'GDSL' lipolytic enzyme family.</text>
</comment>
<dbReference type="AlphaFoldDB" id="A0A2N9FUX5"/>
<dbReference type="InterPro" id="IPR001087">
    <property type="entry name" value="GDSL"/>
</dbReference>
<sequence length="369" mass="40956">MASLSYLMICVLVSLLNPISCYGQSKAEAEHKALFVFGDSLFDAGNNKYLKNVSVAALSWPYGETFFKHPTGRFSDGRLVPDFIAQFAQLPILPPYLQTIAHHFIRPKNKIAHHFTDGANFASAGAGVLAQTNPDKISLPEQLSYFKNVVKSVRQNLGDVEAKKVLMRAVYLFSIGGNDYFSFHSRNPNATQSDRRQYVETVIGNLTSVLNEIYGLGGRKFALQNVGPMGCTPRAIAGSHQHGECVEELTALSRLHNRDLTNVLENLESKLQGFKYSIFDYYNELRDRVKNPSQYGFLNGTAACCGSGEYRENGCGKKPFDLCSDPSKYVFFDGVHNTERANQQLAELIWSGVPNVTGPYNVEQLFGHA</sequence>
<dbReference type="InterPro" id="IPR008265">
    <property type="entry name" value="Lipase_GDSL_AS"/>
</dbReference>
<protein>
    <submittedName>
        <fullName evidence="4">Uncharacterized protein</fullName>
    </submittedName>
</protein>
<dbReference type="SUPFAM" id="SSF52266">
    <property type="entry name" value="SGNH hydrolase"/>
    <property type="match status" value="1"/>
</dbReference>
<dbReference type="PANTHER" id="PTHR45966">
    <property type="entry name" value="GDSL-LIKE LIPASE/ACYLHYDROLASE"/>
    <property type="match status" value="1"/>
</dbReference>